<reference evidence="2" key="1">
    <citation type="submission" date="2022-08" db="EMBL/GenBank/DDBJ databases">
        <authorList>
            <consortium name="DOE Joint Genome Institute"/>
            <person name="Min B."/>
            <person name="Riley R."/>
            <person name="Sierra-Patev S."/>
            <person name="Naranjo-Ortiz M."/>
            <person name="Looney B."/>
            <person name="Konkel Z."/>
            <person name="Slot J.C."/>
            <person name="Sakamoto Y."/>
            <person name="Steenwyk J.L."/>
            <person name="Rokas A."/>
            <person name="Carro J."/>
            <person name="Camarero S."/>
            <person name="Ferreira P."/>
            <person name="Molpeceres G."/>
            <person name="Ruiz-Duenas F.J."/>
            <person name="Serrano A."/>
            <person name="Henrissat B."/>
            <person name="Drula E."/>
            <person name="Hughes K.W."/>
            <person name="Mata J.L."/>
            <person name="Ishikawa N.K."/>
            <person name="Vargas-Isla R."/>
            <person name="Ushijima S."/>
            <person name="Smith C.A."/>
            <person name="Ahrendt S."/>
            <person name="Andreopoulos W."/>
            <person name="He G."/>
            <person name="Labutti K."/>
            <person name="Lipzen A."/>
            <person name="Ng V."/>
            <person name="Sandor L."/>
            <person name="Barry K."/>
            <person name="Martinez A.T."/>
            <person name="Xiao Y."/>
            <person name="Gibbons J.G."/>
            <person name="Terashima K."/>
            <person name="Hibbett D.S."/>
            <person name="Grigoriev I.V."/>
        </authorList>
    </citation>
    <scope>NUCLEOTIDE SEQUENCE</scope>
    <source>
        <strain evidence="2">TFB9207</strain>
    </source>
</reference>
<proteinExistence type="predicted"/>
<gene>
    <name evidence="2" type="ORF">F5878DRAFT_707130</name>
</gene>
<dbReference type="Proteomes" id="UP001163846">
    <property type="component" value="Unassembled WGS sequence"/>
</dbReference>
<feature type="region of interest" description="Disordered" evidence="1">
    <location>
        <begin position="126"/>
        <end position="145"/>
    </location>
</feature>
<feature type="region of interest" description="Disordered" evidence="1">
    <location>
        <begin position="188"/>
        <end position="208"/>
    </location>
</feature>
<comment type="caution">
    <text evidence="2">The sequence shown here is derived from an EMBL/GenBank/DDBJ whole genome shotgun (WGS) entry which is preliminary data.</text>
</comment>
<accession>A0AA38PHC4</accession>
<evidence type="ECO:0000313" key="3">
    <source>
        <dbReference type="Proteomes" id="UP001163846"/>
    </source>
</evidence>
<feature type="compositionally biased region" description="Polar residues" evidence="1">
    <location>
        <begin position="188"/>
        <end position="197"/>
    </location>
</feature>
<sequence length="208" mass="22481">MKETKIPPELVSYRVELNTLLLQTSDTILVQRTSIMTRPAKVKLRAMFILGVVSSAVLAAPTSVGPSLSFEARSTEAQALQPPEEPSSGDGLHGGHHAYNAPDAPSAVERANVDVPLRAGVDHPKGDYLKRGLDNQNSEPFKGSDTYTIREAASALESDSVQMQKTRLNSVQESARDSVPDAVRHFSNIPNSVQKSGQYWAERAKSGS</sequence>
<evidence type="ECO:0000313" key="2">
    <source>
        <dbReference type="EMBL" id="KAJ3842962.1"/>
    </source>
</evidence>
<protein>
    <submittedName>
        <fullName evidence="2">Uncharacterized protein</fullName>
    </submittedName>
</protein>
<keyword evidence="3" id="KW-1185">Reference proteome</keyword>
<dbReference type="AlphaFoldDB" id="A0AA38PHC4"/>
<evidence type="ECO:0000256" key="1">
    <source>
        <dbReference type="SAM" id="MobiDB-lite"/>
    </source>
</evidence>
<feature type="region of interest" description="Disordered" evidence="1">
    <location>
        <begin position="72"/>
        <end position="106"/>
    </location>
</feature>
<dbReference type="EMBL" id="MU805989">
    <property type="protein sequence ID" value="KAJ3842962.1"/>
    <property type="molecule type" value="Genomic_DNA"/>
</dbReference>
<name>A0AA38PHC4_9AGAR</name>
<organism evidence="2 3">
    <name type="scientific">Lentinula raphanica</name>
    <dbReference type="NCBI Taxonomy" id="153919"/>
    <lineage>
        <taxon>Eukaryota</taxon>
        <taxon>Fungi</taxon>
        <taxon>Dikarya</taxon>
        <taxon>Basidiomycota</taxon>
        <taxon>Agaricomycotina</taxon>
        <taxon>Agaricomycetes</taxon>
        <taxon>Agaricomycetidae</taxon>
        <taxon>Agaricales</taxon>
        <taxon>Marasmiineae</taxon>
        <taxon>Omphalotaceae</taxon>
        <taxon>Lentinula</taxon>
    </lineage>
</organism>